<sequence>MNFRDISLLIDMLIGLLENAIHLSFKSHVKNITNVINSVLATYDNDRATKYIELEQLKLEIKRLNTEHYKVIQDSIEQYKVLSYIHTKTPSEFLLSQMTGDDVKSSIGNYDELLKHLDSEVDEYKLSTIVNNHINKLTDELSGVVTSNALNDIDNKQTLQAVEHTVDKYKRHAQNLANLETGKAQSQANIDIDEENKEKYKLRKIWISQRDKRVRETHIILDATEADKDGLFHSKPTKAKGLAPRMMKGALAMKENAGCRCSIGYRINGVELQQMDKNHMSKEHQVLYERTKFDRYQMWLDKVSENIHPAYYEQLSKGIDWDRKQMLKKKKNTVRDDATKFKEMLENGFHKKADGSWGY</sequence>
<organism evidence="3 4">
    <name type="scientific">Macrococcoides canis</name>
    <dbReference type="NCBI Taxonomy" id="1855823"/>
    <lineage>
        <taxon>Bacteria</taxon>
        <taxon>Bacillati</taxon>
        <taxon>Bacillota</taxon>
        <taxon>Bacilli</taxon>
        <taxon>Bacillales</taxon>
        <taxon>Staphylococcaceae</taxon>
        <taxon>Macrococcoides</taxon>
    </lineage>
</organism>
<keyword evidence="1" id="KW-0175">Coiled coil</keyword>
<dbReference type="AlphaFoldDB" id="A0A1W7ACF9"/>
<dbReference type="GO" id="GO:0106274">
    <property type="term" value="F:NAD+-protein-arginine ADP-ribosyltransferase activity"/>
    <property type="evidence" value="ECO:0007669"/>
    <property type="project" value="UniProtKB-EC"/>
</dbReference>
<dbReference type="GeneID" id="35295764"/>
<dbReference type="Proteomes" id="UP000194154">
    <property type="component" value="Chromosome"/>
</dbReference>
<evidence type="ECO:0000313" key="3">
    <source>
        <dbReference type="EMBL" id="ARQ07295.1"/>
    </source>
</evidence>
<protein>
    <submittedName>
        <fullName evidence="3">NAD(+)--arginine ADP-ribosyltransferase EFV</fullName>
        <ecNumber evidence="3">2.4.2.31</ecNumber>
    </submittedName>
</protein>
<dbReference type="EC" id="2.4.2.31" evidence="3"/>
<dbReference type="STRING" id="1855823.MCCS_16580"/>
<evidence type="ECO:0000313" key="4">
    <source>
        <dbReference type="Proteomes" id="UP000194154"/>
    </source>
</evidence>
<keyword evidence="3" id="KW-0328">Glycosyltransferase</keyword>
<dbReference type="RefSeq" id="WP_086042863.1">
    <property type="nucleotide sequence ID" value="NZ_CBCRZA010000015.1"/>
</dbReference>
<keyword evidence="4" id="KW-1185">Reference proteome</keyword>
<dbReference type="Pfam" id="PF04233">
    <property type="entry name" value="Phage_Mu_F"/>
    <property type="match status" value="1"/>
</dbReference>
<gene>
    <name evidence="3" type="ORF">MCCS_16580</name>
</gene>
<keyword evidence="3" id="KW-0808">Transferase</keyword>
<dbReference type="OrthoDB" id="9151105at2"/>
<dbReference type="EMBL" id="CP021059">
    <property type="protein sequence ID" value="ARQ07295.1"/>
    <property type="molecule type" value="Genomic_DNA"/>
</dbReference>
<accession>A0A1W7ACF9</accession>
<feature type="domain" description="Phage head morphogenesis" evidence="2">
    <location>
        <begin position="155"/>
        <end position="263"/>
    </location>
</feature>
<feature type="coiled-coil region" evidence="1">
    <location>
        <begin position="47"/>
        <end position="74"/>
    </location>
</feature>
<dbReference type="InterPro" id="IPR006528">
    <property type="entry name" value="Phage_head_morphogenesis_dom"/>
</dbReference>
<evidence type="ECO:0000259" key="2">
    <source>
        <dbReference type="Pfam" id="PF04233"/>
    </source>
</evidence>
<proteinExistence type="predicted"/>
<reference evidence="3 4" key="1">
    <citation type="journal article" date="2017" name="Int. J. Syst. Evol. Microbiol.">
        <title>Macrococcus canis sp. nov., a skin bacterium associated with infections in dogs.</title>
        <authorList>
            <person name="Gobeli Brawand S."/>
            <person name="Cotting K."/>
            <person name="Gomez-Sanz E."/>
            <person name="Collaud A."/>
            <person name="Thomann A."/>
            <person name="Brodard I."/>
            <person name="Rodriguez-Campos S."/>
            <person name="Strauss C."/>
            <person name="Perreten V."/>
        </authorList>
    </citation>
    <scope>NUCLEOTIDE SEQUENCE [LARGE SCALE GENOMIC DNA]</scope>
    <source>
        <strain evidence="3 4">KM45013</strain>
    </source>
</reference>
<evidence type="ECO:0000256" key="1">
    <source>
        <dbReference type="SAM" id="Coils"/>
    </source>
</evidence>
<name>A0A1W7ACF9_9STAP</name>
<dbReference type="KEGG" id="mcak:MCCS_16580"/>